<dbReference type="AlphaFoldDB" id="A0A423XL27"/>
<dbReference type="Gene3D" id="2.60.120.10">
    <property type="entry name" value="Jelly Rolls"/>
    <property type="match status" value="2"/>
</dbReference>
<dbReference type="InterPro" id="IPR014710">
    <property type="entry name" value="RmlC-like_jellyroll"/>
</dbReference>
<dbReference type="EMBL" id="LKEB01000003">
    <property type="protein sequence ID" value="ROW17102.1"/>
    <property type="molecule type" value="Genomic_DNA"/>
</dbReference>
<dbReference type="Proteomes" id="UP000285146">
    <property type="component" value="Unassembled WGS sequence"/>
</dbReference>
<evidence type="ECO:0000313" key="3">
    <source>
        <dbReference type="Proteomes" id="UP000285146"/>
    </source>
</evidence>
<dbReference type="STRING" id="1230097.A0A423XL27"/>
<dbReference type="InterPro" id="IPR011051">
    <property type="entry name" value="RmlC_Cupin_sf"/>
</dbReference>
<evidence type="ECO:0000313" key="2">
    <source>
        <dbReference type="EMBL" id="ROW17102.1"/>
    </source>
</evidence>
<dbReference type="PANTHER" id="PTHR36440">
    <property type="entry name" value="PUTATIVE (AFU_ORTHOLOGUE AFUA_8G07350)-RELATED"/>
    <property type="match status" value="1"/>
</dbReference>
<protein>
    <recommendedName>
        <fullName evidence="1">Cupin type-2 domain-containing protein</fullName>
    </recommendedName>
</protein>
<keyword evidence="3" id="KW-1185">Reference proteome</keyword>
<gene>
    <name evidence="2" type="ORF">VPNG_01392</name>
</gene>
<comment type="caution">
    <text evidence="2">The sequence shown here is derived from an EMBL/GenBank/DDBJ whole genome shotgun (WGS) entry which is preliminary data.</text>
</comment>
<dbReference type="Pfam" id="PF07883">
    <property type="entry name" value="Cupin_2"/>
    <property type="match status" value="1"/>
</dbReference>
<dbReference type="SUPFAM" id="SSF51182">
    <property type="entry name" value="RmlC-like cupins"/>
    <property type="match status" value="1"/>
</dbReference>
<dbReference type="InterPro" id="IPR053146">
    <property type="entry name" value="QDO-like"/>
</dbReference>
<reference evidence="2 3" key="1">
    <citation type="submission" date="2015-09" db="EMBL/GenBank/DDBJ databases">
        <title>Host preference determinants of Valsa canker pathogens revealed by comparative genomics.</title>
        <authorList>
            <person name="Yin Z."/>
            <person name="Huang L."/>
        </authorList>
    </citation>
    <scope>NUCLEOTIDE SEQUENCE [LARGE SCALE GENOMIC DNA]</scope>
    <source>
        <strain evidence="2 3">SXYLt</strain>
    </source>
</reference>
<dbReference type="CDD" id="cd02215">
    <property type="entry name" value="cupin_QDO_N_C"/>
    <property type="match status" value="1"/>
</dbReference>
<accession>A0A423XL27</accession>
<feature type="domain" description="Cupin type-2" evidence="1">
    <location>
        <begin position="61"/>
        <end position="109"/>
    </location>
</feature>
<dbReference type="PANTHER" id="PTHR36440:SF1">
    <property type="entry name" value="PUTATIVE (AFU_ORTHOLOGUE AFUA_8G07350)-RELATED"/>
    <property type="match status" value="1"/>
</dbReference>
<sequence length="353" mass="38950">MSIPIHKTPPETRTAYVIDQLEGERITIPGSKGVFRILASSKQTNGGIAVFSSGAVLSDAPGFHWHAEAHDVFLVTKGYLKLYNGDQCRIMGPGDFAYVPPTIIHNPELLGPHTETLGLVAPGDWVDFFRYVGETYSGVILPEDDNRDLKRLLIPKVMAAKDRFDVQFVRDYQPPQVGEWLDSETVLPEPLKPYFLRANTGPRHVLGGILSRPFILAPQCNGKFAISSIESSNQYGPSPLSERWLMFQTVAHCFCVQEGVLKVKLRDEGSSGPWNEAREGQTVLVPAGQAFALDFGSRYVRAITFTNGRGIEELIRLAGSECTSVVLPEQAAAYEPTRFQKACVDVDVVTEDL</sequence>
<dbReference type="InParanoid" id="A0A423XL27"/>
<name>A0A423XL27_9PEZI</name>
<dbReference type="OrthoDB" id="2588190at2759"/>
<dbReference type="InterPro" id="IPR013096">
    <property type="entry name" value="Cupin_2"/>
</dbReference>
<organism evidence="2 3">
    <name type="scientific">Cytospora leucostoma</name>
    <dbReference type="NCBI Taxonomy" id="1230097"/>
    <lineage>
        <taxon>Eukaryota</taxon>
        <taxon>Fungi</taxon>
        <taxon>Dikarya</taxon>
        <taxon>Ascomycota</taxon>
        <taxon>Pezizomycotina</taxon>
        <taxon>Sordariomycetes</taxon>
        <taxon>Sordariomycetidae</taxon>
        <taxon>Diaporthales</taxon>
        <taxon>Cytosporaceae</taxon>
        <taxon>Cytospora</taxon>
    </lineage>
</organism>
<evidence type="ECO:0000259" key="1">
    <source>
        <dbReference type="Pfam" id="PF07883"/>
    </source>
</evidence>
<proteinExistence type="predicted"/>